<dbReference type="VEuPathDB" id="TriTrypDB:LdBPK_312010.1"/>
<dbReference type="RefSeq" id="XP_003863290.1">
    <property type="nucleotide sequence ID" value="XM_003863242.1"/>
</dbReference>
<gene>
    <name evidence="1" type="ORF">LDBPK_312010</name>
</gene>
<accession>E9BMX3</accession>
<dbReference type="AlphaFoldDB" id="E9BMX3"/>
<evidence type="ECO:0000313" key="2">
    <source>
        <dbReference type="Proteomes" id="UP000008980"/>
    </source>
</evidence>
<dbReference type="GeneID" id="13389464"/>
<dbReference type="EMBL" id="FR799618">
    <property type="protein sequence ID" value="CBZ36601.1"/>
    <property type="molecule type" value="Genomic_DNA"/>
</dbReference>
<protein>
    <submittedName>
        <fullName evidence="1">Tryparedoxin-like protein</fullName>
    </submittedName>
</protein>
<evidence type="ECO:0000313" key="1">
    <source>
        <dbReference type="EMBL" id="CBZ36601.1"/>
    </source>
</evidence>
<proteinExistence type="predicted"/>
<reference evidence="2" key="2">
    <citation type="submission" date="2011-02" db="EMBL/GenBank/DDBJ databases">
        <title>Whole genome sequencing of Leishmania donovani clinical lines reveals dynamic variation related to drug resistance.</title>
        <authorList>
            <person name="Downing T."/>
            <person name="Imamura H."/>
            <person name="Sanders M."/>
            <person name="Decuypere S."/>
            <person name="Hertz-Fowler C."/>
            <person name="Clark T.G."/>
            <person name="Rijal S."/>
            <person name="Sundar S."/>
            <person name="Quail M.A."/>
            <person name="De Doncker S."/>
            <person name="Maes I."/>
            <person name="Vanaerschot M."/>
            <person name="Stark O."/>
            <person name="Schonian G."/>
            <person name="Dujardin J.C."/>
            <person name="Berriman M."/>
        </authorList>
    </citation>
    <scope>NUCLEOTIDE SEQUENCE [LARGE SCALE GENOMIC DNA]</scope>
    <source>
        <strain evidence="2">BPK282A1</strain>
    </source>
</reference>
<name>E9BMX3_LEIDO</name>
<dbReference type="KEGG" id="ldo:LDBPK_312010"/>
<organism evidence="1 2">
    <name type="scientific">Leishmania donovani</name>
    <dbReference type="NCBI Taxonomy" id="5661"/>
    <lineage>
        <taxon>Eukaryota</taxon>
        <taxon>Discoba</taxon>
        <taxon>Euglenozoa</taxon>
        <taxon>Kinetoplastea</taxon>
        <taxon>Metakinetoplastina</taxon>
        <taxon>Trypanosomatida</taxon>
        <taxon>Trypanosomatidae</taxon>
        <taxon>Leishmaniinae</taxon>
        <taxon>Leishmania</taxon>
    </lineage>
</organism>
<reference evidence="1 2" key="1">
    <citation type="journal article" date="2011" name="Genome Res.">
        <title>Whole genome sequencing of multiple Leishmania donovani clinical isolates provides insights into population structure and mechanisms of drug resistance.</title>
        <authorList>
            <person name="Downing T."/>
            <person name="Imamura H."/>
            <person name="Decuypere S."/>
            <person name="Clark T.G."/>
            <person name="Coombs G.H."/>
            <person name="Cotton J.A."/>
            <person name="Hilley J.D."/>
            <person name="de Doncker S."/>
            <person name="Maes I."/>
            <person name="Mottram J.C."/>
            <person name="Quail M.A."/>
            <person name="Rijal S."/>
            <person name="Sanders M."/>
            <person name="Schonian G."/>
            <person name="Stark O."/>
            <person name="Sundar S."/>
            <person name="Vanaerschot M."/>
            <person name="Hertz-Fowler C."/>
            <person name="Dujardin J.C."/>
            <person name="Berriman M."/>
        </authorList>
    </citation>
    <scope>NUCLEOTIDE SEQUENCE [LARGE SCALE GENOMIC DNA]</scope>
    <source>
        <strain evidence="1 2">BPK282A1</strain>
    </source>
</reference>
<sequence>MRLSRTHVCCCSKSSMGRHAFPHGPSCLYVHPSPPLTVFLSLAKLCVVSYLPLAAAHVSSTRIVPRFSSQSRSAPRGLSSGFHVASVRECGNRAAAQTRHCCCR</sequence>
<dbReference type="Proteomes" id="UP000008980">
    <property type="component" value="Chromosome 31"/>
</dbReference>